<evidence type="ECO:0008006" key="3">
    <source>
        <dbReference type="Google" id="ProtNLM"/>
    </source>
</evidence>
<dbReference type="Proteomes" id="UP000217334">
    <property type="component" value="Chromosome"/>
</dbReference>
<protein>
    <recommendedName>
        <fullName evidence="3">MobA protein</fullName>
    </recommendedName>
</protein>
<proteinExistence type="predicted"/>
<dbReference type="RefSeq" id="WP_095900567.1">
    <property type="nucleotide sequence ID" value="NZ_CP022383.1"/>
</dbReference>
<dbReference type="AlphaFoldDB" id="A0A250EZQ0"/>
<reference evidence="2" key="1">
    <citation type="submission" date="2017-06" db="EMBL/GenBank/DDBJ databases">
        <title>Capnocytophaga spp. assemblies.</title>
        <authorList>
            <person name="Gulvik C.A."/>
        </authorList>
    </citation>
    <scope>NUCLEOTIDE SEQUENCE [LARGE SCALE GENOMIC DNA]</scope>
    <source>
        <strain evidence="2">H4486</strain>
    </source>
</reference>
<sequence length="149" mass="17488">MDNKLQPQKRKLGRVPKIDKAIYRYTISFNQVEHTRFLSLFEQSGMKVKAHFITSVLFSKEIKSVKIDKSVMDFYIKLTELYGQFRAVGVNYNQIVKILYRNFSEKKAAAYLFKLEQQTAQMVAICKEIMALSQQLEQHITEKNKKNGR</sequence>
<organism evidence="1 2">
    <name type="scientific">Capnocytophaga sputigena</name>
    <dbReference type="NCBI Taxonomy" id="1019"/>
    <lineage>
        <taxon>Bacteria</taxon>
        <taxon>Pseudomonadati</taxon>
        <taxon>Bacteroidota</taxon>
        <taxon>Flavobacteriia</taxon>
        <taxon>Flavobacteriales</taxon>
        <taxon>Flavobacteriaceae</taxon>
        <taxon>Capnocytophaga</taxon>
    </lineage>
</organism>
<gene>
    <name evidence="1" type="ORF">CGC59_01100</name>
</gene>
<name>A0A250EZQ0_CAPSP</name>
<evidence type="ECO:0000313" key="1">
    <source>
        <dbReference type="EMBL" id="ATA78351.1"/>
    </source>
</evidence>
<dbReference type="NCBIfam" id="NF041324">
    <property type="entry name" value="Bacteroid_MobA"/>
    <property type="match status" value="1"/>
</dbReference>
<accession>A0A250EZQ0</accession>
<dbReference type="EMBL" id="CP022383">
    <property type="protein sequence ID" value="ATA78351.1"/>
    <property type="molecule type" value="Genomic_DNA"/>
</dbReference>
<dbReference type="Pfam" id="PF19514">
    <property type="entry name" value="MobC_2"/>
    <property type="match status" value="1"/>
</dbReference>
<dbReference type="InterPro" id="IPR045788">
    <property type="entry name" value="MobC_2"/>
</dbReference>
<evidence type="ECO:0000313" key="2">
    <source>
        <dbReference type="Proteomes" id="UP000217334"/>
    </source>
</evidence>